<dbReference type="Pfam" id="PF13462">
    <property type="entry name" value="Thioredoxin_4"/>
    <property type="match status" value="1"/>
</dbReference>
<dbReference type="InterPro" id="IPR036249">
    <property type="entry name" value="Thioredoxin-like_sf"/>
</dbReference>
<dbReference type="GO" id="GO:0016491">
    <property type="term" value="F:oxidoreductase activity"/>
    <property type="evidence" value="ECO:0007669"/>
    <property type="project" value="UniProtKB-KW"/>
</dbReference>
<comment type="similarity">
    <text evidence="1">Belongs to the thioredoxin family. DsbA subfamily.</text>
</comment>
<keyword evidence="4" id="KW-1015">Disulfide bond</keyword>
<dbReference type="PANTHER" id="PTHR13887">
    <property type="entry name" value="GLUTATHIONE S-TRANSFERASE KAPPA"/>
    <property type="match status" value="1"/>
</dbReference>
<evidence type="ECO:0000256" key="1">
    <source>
        <dbReference type="ARBA" id="ARBA00005791"/>
    </source>
</evidence>
<dbReference type="Gene3D" id="3.40.30.10">
    <property type="entry name" value="Glutaredoxin"/>
    <property type="match status" value="1"/>
</dbReference>
<evidence type="ECO:0000313" key="7">
    <source>
        <dbReference type="EMBL" id="QPJ60391.1"/>
    </source>
</evidence>
<keyword evidence="2" id="KW-0732">Signal</keyword>
<dbReference type="KEGG" id="nli:G3M70_00180"/>
<dbReference type="EMBL" id="CP048685">
    <property type="protein sequence ID" value="QPJ60391.1"/>
    <property type="molecule type" value="Genomic_DNA"/>
</dbReference>
<dbReference type="Proteomes" id="UP000594688">
    <property type="component" value="Chromosome"/>
</dbReference>
<evidence type="ECO:0000256" key="5">
    <source>
        <dbReference type="ARBA" id="ARBA00023284"/>
    </source>
</evidence>
<dbReference type="PANTHER" id="PTHR13887:SF14">
    <property type="entry name" value="DISULFIDE BOND FORMATION PROTEIN D"/>
    <property type="match status" value="1"/>
</dbReference>
<dbReference type="InterPro" id="IPR013766">
    <property type="entry name" value="Thioredoxin_domain"/>
</dbReference>
<evidence type="ECO:0000256" key="3">
    <source>
        <dbReference type="ARBA" id="ARBA00023002"/>
    </source>
</evidence>
<sequence length="361" mass="41176">MVPIGFSKVFRQGPAFFIFTLLSVFFAGVSGHATEFEESLNSPVYSNNPIVAVVEGKTIHLNDLRDAQVHELMVQVFQLQKRKLVEKTMKVLGEKYPDLKLSGTPKVTKEEIVKFYQSTPEVRSMGPLEQWKENIRDYLKRLKREKYLKQVAEKFNRAASLGYVKNYLVPPSDFKLVVGLGTAMRWFPSETDSRRKVFLLEYSDFECPFCKRVQPTLAKLRKKYSNDVQFGYRHFPLPLHKEATSLAEAVECARDQGRFWEFHNLVYQNSAIANGPDGVFNLARKAGVKNIKGFEDCWSAGKYRKRVQEDVQAGVKIGIRGTPTFIIGQYNPGQGTVSGEMFSGAVPEEKFVKVIEKYLTQ</sequence>
<keyword evidence="3" id="KW-0560">Oxidoreductase</keyword>
<evidence type="ECO:0000256" key="4">
    <source>
        <dbReference type="ARBA" id="ARBA00023157"/>
    </source>
</evidence>
<proteinExistence type="inferred from homology"/>
<evidence type="ECO:0000259" key="6">
    <source>
        <dbReference type="PROSITE" id="PS51352"/>
    </source>
</evidence>
<gene>
    <name evidence="7" type="ORF">G3M70_00180</name>
</gene>
<dbReference type="SUPFAM" id="SSF52833">
    <property type="entry name" value="Thioredoxin-like"/>
    <property type="match status" value="1"/>
</dbReference>
<dbReference type="AlphaFoldDB" id="A0A7T0FZ27"/>
<name>A0A7T0FZ27_9BACT</name>
<dbReference type="PROSITE" id="PS51352">
    <property type="entry name" value="THIOREDOXIN_2"/>
    <property type="match status" value="1"/>
</dbReference>
<protein>
    <submittedName>
        <fullName evidence="7">Thioredoxin domain-containing protein</fullName>
    </submittedName>
</protein>
<reference evidence="7 8" key="1">
    <citation type="submission" date="2020-02" db="EMBL/GenBank/DDBJ databases">
        <title>Genomic and physiological characterization of two novel Nitrospinaceae genera.</title>
        <authorList>
            <person name="Mueller A.J."/>
            <person name="Jung M.-Y."/>
            <person name="Strachan C.R."/>
            <person name="Herbold C.W."/>
            <person name="Kirkegaard R.H."/>
            <person name="Daims H."/>
        </authorList>
    </citation>
    <scope>NUCLEOTIDE SEQUENCE [LARGE SCALE GENOMIC DNA]</scope>
    <source>
        <strain evidence="7">EB</strain>
    </source>
</reference>
<feature type="domain" description="Thioredoxin" evidence="6">
    <location>
        <begin position="146"/>
        <end position="360"/>
    </location>
</feature>
<organism evidence="7 8">
    <name type="scientific">Candidatus Nitronauta litoralis</name>
    <dbReference type="NCBI Taxonomy" id="2705533"/>
    <lineage>
        <taxon>Bacteria</taxon>
        <taxon>Pseudomonadati</taxon>
        <taxon>Nitrospinota/Tectimicrobiota group</taxon>
        <taxon>Nitrospinota</taxon>
        <taxon>Nitrospinia</taxon>
        <taxon>Nitrospinales</taxon>
        <taxon>Nitrospinaceae</taxon>
        <taxon>Candidatus Nitronauta</taxon>
    </lineage>
</organism>
<accession>A0A7T0FZ27</accession>
<evidence type="ECO:0000313" key="8">
    <source>
        <dbReference type="Proteomes" id="UP000594688"/>
    </source>
</evidence>
<dbReference type="InterPro" id="IPR012336">
    <property type="entry name" value="Thioredoxin-like_fold"/>
</dbReference>
<keyword evidence="5" id="KW-0676">Redox-active center</keyword>
<evidence type="ECO:0000256" key="2">
    <source>
        <dbReference type="ARBA" id="ARBA00022729"/>
    </source>
</evidence>